<feature type="chain" id="PRO_5046769847" evidence="5">
    <location>
        <begin position="22"/>
        <end position="151"/>
    </location>
</feature>
<evidence type="ECO:0000256" key="4">
    <source>
        <dbReference type="PROSITE-ProRule" id="PRU00433"/>
    </source>
</evidence>
<keyword evidence="3 4" id="KW-0408">Iron</keyword>
<evidence type="ECO:0000313" key="7">
    <source>
        <dbReference type="EMBL" id="GGD47103.1"/>
    </source>
</evidence>
<accession>A0ABQ1QY40</accession>
<dbReference type="Gene3D" id="1.10.760.10">
    <property type="entry name" value="Cytochrome c-like domain"/>
    <property type="match status" value="1"/>
</dbReference>
<evidence type="ECO:0000259" key="6">
    <source>
        <dbReference type="PROSITE" id="PS51007"/>
    </source>
</evidence>
<evidence type="ECO:0000256" key="2">
    <source>
        <dbReference type="ARBA" id="ARBA00022723"/>
    </source>
</evidence>
<feature type="signal peptide" evidence="5">
    <location>
        <begin position="1"/>
        <end position="21"/>
    </location>
</feature>
<organism evidence="7 8">
    <name type="scientific">Sinisalibacter lacisalsi</name>
    <dbReference type="NCBI Taxonomy" id="1526570"/>
    <lineage>
        <taxon>Bacteria</taxon>
        <taxon>Pseudomonadati</taxon>
        <taxon>Pseudomonadota</taxon>
        <taxon>Alphaproteobacteria</taxon>
        <taxon>Rhodobacterales</taxon>
        <taxon>Roseobacteraceae</taxon>
        <taxon>Sinisalibacter</taxon>
    </lineage>
</organism>
<dbReference type="InterPro" id="IPR036909">
    <property type="entry name" value="Cyt_c-like_dom_sf"/>
</dbReference>
<proteinExistence type="predicted"/>
<protein>
    <submittedName>
        <fullName evidence="7">Cytochrome c2</fullName>
    </submittedName>
</protein>
<dbReference type="RefSeq" id="WP_188530058.1">
    <property type="nucleotide sequence ID" value="NZ_BMGI01000006.1"/>
</dbReference>
<keyword evidence="2 4" id="KW-0479">Metal-binding</keyword>
<evidence type="ECO:0000256" key="3">
    <source>
        <dbReference type="ARBA" id="ARBA00023004"/>
    </source>
</evidence>
<feature type="domain" description="Cytochrome c" evidence="6">
    <location>
        <begin position="23"/>
        <end position="151"/>
    </location>
</feature>
<comment type="caution">
    <text evidence="7">The sequence shown here is derived from an EMBL/GenBank/DDBJ whole genome shotgun (WGS) entry which is preliminary data.</text>
</comment>
<evidence type="ECO:0000256" key="1">
    <source>
        <dbReference type="ARBA" id="ARBA00022617"/>
    </source>
</evidence>
<sequence>MKTILSTAAALLALSGTAAFAEGDVAAGEKDFNKCKACHAIVSPDDEVIVKGGKTGPNLWGVVGRTAGTEESFKRYSDEMQQLGAEGFVWTVEEIAAYTPNASDFLEEKLGLDKVRTAMTPQRLKDPTDVAAFLAQYGPEDDEDGEDDAEE</sequence>
<dbReference type="PROSITE" id="PS51007">
    <property type="entry name" value="CYTC"/>
    <property type="match status" value="1"/>
</dbReference>
<keyword evidence="1 4" id="KW-0349">Heme</keyword>
<dbReference type="InterPro" id="IPR009056">
    <property type="entry name" value="Cyt_c-like_dom"/>
</dbReference>
<gene>
    <name evidence="7" type="primary">cycA</name>
    <name evidence="7" type="ORF">GCM10011358_33600</name>
</gene>
<evidence type="ECO:0000256" key="5">
    <source>
        <dbReference type="SAM" id="SignalP"/>
    </source>
</evidence>
<evidence type="ECO:0000313" key="8">
    <source>
        <dbReference type="Proteomes" id="UP000617355"/>
    </source>
</evidence>
<dbReference type="SUPFAM" id="SSF46626">
    <property type="entry name" value="Cytochrome c"/>
    <property type="match status" value="1"/>
</dbReference>
<dbReference type="Proteomes" id="UP000617355">
    <property type="component" value="Unassembled WGS sequence"/>
</dbReference>
<name>A0ABQ1QY40_9RHOB</name>
<dbReference type="EMBL" id="BMGI01000006">
    <property type="protein sequence ID" value="GGD47103.1"/>
    <property type="molecule type" value="Genomic_DNA"/>
</dbReference>
<keyword evidence="5" id="KW-0732">Signal</keyword>
<reference evidence="8" key="1">
    <citation type="journal article" date="2019" name="Int. J. Syst. Evol. Microbiol.">
        <title>The Global Catalogue of Microorganisms (GCM) 10K type strain sequencing project: providing services to taxonomists for standard genome sequencing and annotation.</title>
        <authorList>
            <consortium name="The Broad Institute Genomics Platform"/>
            <consortium name="The Broad Institute Genome Sequencing Center for Infectious Disease"/>
            <person name="Wu L."/>
            <person name="Ma J."/>
        </authorList>
    </citation>
    <scope>NUCLEOTIDE SEQUENCE [LARGE SCALE GENOMIC DNA]</scope>
    <source>
        <strain evidence="8">CGMCC 1.12922</strain>
    </source>
</reference>
<keyword evidence="8" id="KW-1185">Reference proteome</keyword>